<organism evidence="2 3">
    <name type="scientific">Sideroxyarcus emersonii</name>
    <dbReference type="NCBI Taxonomy" id="2764705"/>
    <lineage>
        <taxon>Bacteria</taxon>
        <taxon>Pseudomonadati</taxon>
        <taxon>Pseudomonadota</taxon>
        <taxon>Betaproteobacteria</taxon>
        <taxon>Nitrosomonadales</taxon>
        <taxon>Gallionellaceae</taxon>
        <taxon>Sideroxyarcus</taxon>
    </lineage>
</organism>
<name>A0AAN2BZG7_9PROT</name>
<keyword evidence="3" id="KW-1185">Reference proteome</keyword>
<sequence length="45" mass="5100">MDETVKEDLKAIQAQLKTLNGYLRIMLVCIAAVTVTLVSEVVRHW</sequence>
<protein>
    <submittedName>
        <fullName evidence="2">Uncharacterized protein</fullName>
    </submittedName>
</protein>
<dbReference type="KEGG" id="seme:MIZ01_1995"/>
<evidence type="ECO:0000313" key="3">
    <source>
        <dbReference type="Proteomes" id="UP001320326"/>
    </source>
</evidence>
<evidence type="ECO:0000256" key="1">
    <source>
        <dbReference type="SAM" id="Phobius"/>
    </source>
</evidence>
<keyword evidence="1" id="KW-0812">Transmembrane</keyword>
<accession>A0AAN2BZG7</accession>
<feature type="transmembrane region" description="Helical" evidence="1">
    <location>
        <begin position="21"/>
        <end position="42"/>
    </location>
</feature>
<evidence type="ECO:0000313" key="2">
    <source>
        <dbReference type="EMBL" id="BCK88194.1"/>
    </source>
</evidence>
<reference evidence="2 3" key="1">
    <citation type="journal article" date="2022" name="Int. J. Syst. Evol. Microbiol.">
        <title>&lt;i&gt;Sideroxyarcus emersonii&lt;/i&gt; gen. nov. sp. nov., a neutrophilic, microaerobic iron- and thiosulfate-oxidizing bacterium isolated from iron-rich wetland sediment.</title>
        <authorList>
            <person name="Kato S."/>
            <person name="Itoh T."/>
            <person name="Iino T."/>
            <person name="Ohkuma M."/>
        </authorList>
    </citation>
    <scope>NUCLEOTIDE SEQUENCE [LARGE SCALE GENOMIC DNA]</scope>
    <source>
        <strain evidence="2 3">MIZ01</strain>
    </source>
</reference>
<dbReference type="RefSeq" id="WP_237246729.1">
    <property type="nucleotide sequence ID" value="NZ_AP023423.1"/>
</dbReference>
<keyword evidence="1" id="KW-0472">Membrane</keyword>
<gene>
    <name evidence="2" type="ORF">MIZ01_1995</name>
</gene>
<dbReference type="Proteomes" id="UP001320326">
    <property type="component" value="Chromosome"/>
</dbReference>
<keyword evidence="1" id="KW-1133">Transmembrane helix</keyword>
<proteinExistence type="predicted"/>
<dbReference type="AlphaFoldDB" id="A0AAN2BZG7"/>
<dbReference type="EMBL" id="AP023423">
    <property type="protein sequence ID" value="BCK88194.1"/>
    <property type="molecule type" value="Genomic_DNA"/>
</dbReference>